<dbReference type="Pfam" id="PF08281">
    <property type="entry name" value="Sigma70_r4_2"/>
    <property type="match status" value="1"/>
</dbReference>
<dbReference type="Gene3D" id="1.10.10.10">
    <property type="entry name" value="Winged helix-like DNA-binding domain superfamily/Winged helix DNA-binding domain"/>
    <property type="match status" value="1"/>
</dbReference>
<evidence type="ECO:0000256" key="3">
    <source>
        <dbReference type="ARBA" id="ARBA00023082"/>
    </source>
</evidence>
<name>A0A517ZCG5_9PLAN</name>
<dbReference type="KEGG" id="mri:Mal4_45480"/>
<dbReference type="GO" id="GO:0006352">
    <property type="term" value="P:DNA-templated transcription initiation"/>
    <property type="evidence" value="ECO:0007669"/>
    <property type="project" value="InterPro"/>
</dbReference>
<dbReference type="InterPro" id="IPR007627">
    <property type="entry name" value="RNA_pol_sigma70_r2"/>
</dbReference>
<evidence type="ECO:0000313" key="10">
    <source>
        <dbReference type="Proteomes" id="UP000320496"/>
    </source>
</evidence>
<evidence type="ECO:0000256" key="1">
    <source>
        <dbReference type="ARBA" id="ARBA00010641"/>
    </source>
</evidence>
<dbReference type="InterPro" id="IPR013324">
    <property type="entry name" value="RNA_pol_sigma_r3/r4-like"/>
</dbReference>
<dbReference type="Proteomes" id="UP000320496">
    <property type="component" value="Chromosome"/>
</dbReference>
<comment type="similarity">
    <text evidence="1 6">Belongs to the sigma-70 factor family. ECF subfamily.</text>
</comment>
<sequence length="178" mass="20223">MHDGQRAQVVRELVESHYESLYRFAYRLSGSASDAEDLTQQAFLTAQRKLEQLRDPERARSWLLTIVRNTYLKSRRRGRFIAFSGMASPPEPTAEVLDESVLDAEELQAALDELPDDFRMPILLFYFESLSYREIADRLDVPIGTVMSRLSRGKAFLRSRLSGPDQTAHAVGASTSPR</sequence>
<proteinExistence type="inferred from homology"/>
<dbReference type="GO" id="GO:0003677">
    <property type="term" value="F:DNA binding"/>
    <property type="evidence" value="ECO:0007669"/>
    <property type="project" value="UniProtKB-KW"/>
</dbReference>
<keyword evidence="2 6" id="KW-0805">Transcription regulation</keyword>
<organism evidence="9 10">
    <name type="scientific">Maioricimonas rarisocia</name>
    <dbReference type="NCBI Taxonomy" id="2528026"/>
    <lineage>
        <taxon>Bacteria</taxon>
        <taxon>Pseudomonadati</taxon>
        <taxon>Planctomycetota</taxon>
        <taxon>Planctomycetia</taxon>
        <taxon>Planctomycetales</taxon>
        <taxon>Planctomycetaceae</taxon>
        <taxon>Maioricimonas</taxon>
    </lineage>
</organism>
<dbReference type="AlphaFoldDB" id="A0A517ZCG5"/>
<dbReference type="CDD" id="cd06171">
    <property type="entry name" value="Sigma70_r4"/>
    <property type="match status" value="1"/>
</dbReference>
<dbReference type="Gene3D" id="1.10.1740.10">
    <property type="match status" value="1"/>
</dbReference>
<evidence type="ECO:0000256" key="2">
    <source>
        <dbReference type="ARBA" id="ARBA00023015"/>
    </source>
</evidence>
<evidence type="ECO:0000256" key="5">
    <source>
        <dbReference type="ARBA" id="ARBA00023163"/>
    </source>
</evidence>
<protein>
    <recommendedName>
        <fullName evidence="6">RNA polymerase sigma factor</fullName>
    </recommendedName>
</protein>
<evidence type="ECO:0000259" key="8">
    <source>
        <dbReference type="Pfam" id="PF08281"/>
    </source>
</evidence>
<dbReference type="SUPFAM" id="SSF88946">
    <property type="entry name" value="Sigma2 domain of RNA polymerase sigma factors"/>
    <property type="match status" value="1"/>
</dbReference>
<accession>A0A517ZCG5</accession>
<dbReference type="InterPro" id="IPR013325">
    <property type="entry name" value="RNA_pol_sigma_r2"/>
</dbReference>
<evidence type="ECO:0000313" key="9">
    <source>
        <dbReference type="EMBL" id="QDU40193.1"/>
    </source>
</evidence>
<dbReference type="SUPFAM" id="SSF88659">
    <property type="entry name" value="Sigma3 and sigma4 domains of RNA polymerase sigma factors"/>
    <property type="match status" value="1"/>
</dbReference>
<feature type="domain" description="RNA polymerase sigma-70 region 2" evidence="7">
    <location>
        <begin position="13"/>
        <end position="79"/>
    </location>
</feature>
<evidence type="ECO:0000256" key="6">
    <source>
        <dbReference type="RuleBase" id="RU000716"/>
    </source>
</evidence>
<dbReference type="EMBL" id="CP036275">
    <property type="protein sequence ID" value="QDU40193.1"/>
    <property type="molecule type" value="Genomic_DNA"/>
</dbReference>
<feature type="domain" description="RNA polymerase sigma factor 70 region 4 type 2" evidence="8">
    <location>
        <begin position="105"/>
        <end position="157"/>
    </location>
</feature>
<gene>
    <name evidence="9" type="primary">sigE_1</name>
    <name evidence="9" type="ORF">Mal4_45480</name>
</gene>
<evidence type="ECO:0000256" key="4">
    <source>
        <dbReference type="ARBA" id="ARBA00023125"/>
    </source>
</evidence>
<dbReference type="InterPro" id="IPR000838">
    <property type="entry name" value="RNA_pol_sigma70_ECF_CS"/>
</dbReference>
<dbReference type="RefSeq" id="WP_145371311.1">
    <property type="nucleotide sequence ID" value="NZ_CP036275.1"/>
</dbReference>
<dbReference type="Pfam" id="PF04542">
    <property type="entry name" value="Sigma70_r2"/>
    <property type="match status" value="1"/>
</dbReference>
<dbReference type="InterPro" id="IPR036388">
    <property type="entry name" value="WH-like_DNA-bd_sf"/>
</dbReference>
<dbReference type="InterPro" id="IPR013249">
    <property type="entry name" value="RNA_pol_sigma70_r4_t2"/>
</dbReference>
<dbReference type="PROSITE" id="PS01063">
    <property type="entry name" value="SIGMA70_ECF"/>
    <property type="match status" value="1"/>
</dbReference>
<keyword evidence="4 6" id="KW-0238">DNA-binding</keyword>
<dbReference type="NCBIfam" id="TIGR02937">
    <property type="entry name" value="sigma70-ECF"/>
    <property type="match status" value="1"/>
</dbReference>
<evidence type="ECO:0000259" key="7">
    <source>
        <dbReference type="Pfam" id="PF04542"/>
    </source>
</evidence>
<dbReference type="InterPro" id="IPR039425">
    <property type="entry name" value="RNA_pol_sigma-70-like"/>
</dbReference>
<dbReference type="PANTHER" id="PTHR43133:SF25">
    <property type="entry name" value="RNA POLYMERASE SIGMA FACTOR RFAY-RELATED"/>
    <property type="match status" value="1"/>
</dbReference>
<keyword evidence="3 6" id="KW-0731">Sigma factor</keyword>
<dbReference type="PANTHER" id="PTHR43133">
    <property type="entry name" value="RNA POLYMERASE ECF-TYPE SIGMA FACTO"/>
    <property type="match status" value="1"/>
</dbReference>
<keyword evidence="10" id="KW-1185">Reference proteome</keyword>
<reference evidence="9 10" key="1">
    <citation type="submission" date="2019-02" db="EMBL/GenBank/DDBJ databases">
        <title>Deep-cultivation of Planctomycetes and their phenomic and genomic characterization uncovers novel biology.</title>
        <authorList>
            <person name="Wiegand S."/>
            <person name="Jogler M."/>
            <person name="Boedeker C."/>
            <person name="Pinto D."/>
            <person name="Vollmers J."/>
            <person name="Rivas-Marin E."/>
            <person name="Kohn T."/>
            <person name="Peeters S.H."/>
            <person name="Heuer A."/>
            <person name="Rast P."/>
            <person name="Oberbeckmann S."/>
            <person name="Bunk B."/>
            <person name="Jeske O."/>
            <person name="Meyerdierks A."/>
            <person name="Storesund J.E."/>
            <person name="Kallscheuer N."/>
            <person name="Luecker S."/>
            <person name="Lage O.M."/>
            <person name="Pohl T."/>
            <person name="Merkel B.J."/>
            <person name="Hornburger P."/>
            <person name="Mueller R.-W."/>
            <person name="Bruemmer F."/>
            <person name="Labrenz M."/>
            <person name="Spormann A.M."/>
            <person name="Op den Camp H."/>
            <person name="Overmann J."/>
            <person name="Amann R."/>
            <person name="Jetten M.S.M."/>
            <person name="Mascher T."/>
            <person name="Medema M.H."/>
            <person name="Devos D.P."/>
            <person name="Kaster A.-K."/>
            <person name="Ovreas L."/>
            <person name="Rohde M."/>
            <person name="Galperin M.Y."/>
            <person name="Jogler C."/>
        </authorList>
    </citation>
    <scope>NUCLEOTIDE SEQUENCE [LARGE SCALE GENOMIC DNA]</scope>
    <source>
        <strain evidence="9 10">Mal4</strain>
    </source>
</reference>
<dbReference type="OrthoDB" id="273082at2"/>
<dbReference type="InterPro" id="IPR014284">
    <property type="entry name" value="RNA_pol_sigma-70_dom"/>
</dbReference>
<keyword evidence="5 6" id="KW-0804">Transcription</keyword>
<dbReference type="GO" id="GO:0016987">
    <property type="term" value="F:sigma factor activity"/>
    <property type="evidence" value="ECO:0007669"/>
    <property type="project" value="UniProtKB-KW"/>
</dbReference>